<sequence length="247" mass="27001">MKKRVLLAGESWMKHTIHVKGFDSFTTSEYEEGAGELIAALEEGGHDVTFLPNHLASEQFPSTEADLARYDVVFLSDIGSNTLLLAPDTFNRSRRTVDRTALLARWVSGGGALAMIGGYMTFSGIDGKGRWGKTALAPVLPVRCLDGDDRVEIPHGVVPDVLEGSHPLFDGIGPWPFFLGYNRTELVDGALLAATINGDPFIALRQVGKGRTAAFASDCAPHWGPPEFLRWEGYRPFWNNLVAWLTA</sequence>
<name>A0A9Q7EYZ0_9BACT</name>
<dbReference type="Pfam" id="PF07090">
    <property type="entry name" value="GATase1_like"/>
    <property type="match status" value="1"/>
</dbReference>
<dbReference type="InterPro" id="IPR029062">
    <property type="entry name" value="Class_I_gatase-like"/>
</dbReference>
<organism evidence="2 3">
    <name type="scientific">Aminithiophilus ramosus</name>
    <dbReference type="NCBI Taxonomy" id="3029084"/>
    <lineage>
        <taxon>Bacteria</taxon>
        <taxon>Thermotogati</taxon>
        <taxon>Synergistota</taxon>
        <taxon>Synergistia</taxon>
        <taxon>Synergistales</taxon>
        <taxon>Aminithiophilaceae</taxon>
        <taxon>Aminithiophilus</taxon>
    </lineage>
</organism>
<dbReference type="PANTHER" id="PTHR37947">
    <property type="entry name" value="BLL2462 PROTEIN"/>
    <property type="match status" value="1"/>
</dbReference>
<dbReference type="AlphaFoldDB" id="A0A9Q7EYZ0"/>
<gene>
    <name evidence="2" type="ORF">KAR29_00870</name>
</gene>
<accession>A0A9Q7EYZ0</accession>
<dbReference type="SUPFAM" id="SSF52317">
    <property type="entry name" value="Class I glutamine amidotransferase-like"/>
    <property type="match status" value="1"/>
</dbReference>
<evidence type="ECO:0000259" key="1">
    <source>
        <dbReference type="Pfam" id="PF07090"/>
    </source>
</evidence>
<feature type="domain" description="Putative glutamine amidotransferase" evidence="1">
    <location>
        <begin position="4"/>
        <end position="246"/>
    </location>
</feature>
<proteinExistence type="predicted"/>
<dbReference type="PANTHER" id="PTHR37947:SF1">
    <property type="entry name" value="BLL2462 PROTEIN"/>
    <property type="match status" value="1"/>
</dbReference>
<protein>
    <submittedName>
        <fullName evidence="2">Cytoplasmic protein</fullName>
    </submittedName>
</protein>
<dbReference type="Proteomes" id="UP000671879">
    <property type="component" value="Chromosome"/>
</dbReference>
<keyword evidence="3" id="KW-1185">Reference proteome</keyword>
<evidence type="ECO:0000313" key="3">
    <source>
        <dbReference type="Proteomes" id="UP000671879"/>
    </source>
</evidence>
<evidence type="ECO:0000313" key="2">
    <source>
        <dbReference type="EMBL" id="QTX32531.1"/>
    </source>
</evidence>
<reference evidence="3" key="1">
    <citation type="submission" date="2021-04" db="EMBL/GenBank/DDBJ databases">
        <title>A novel Synergistetes isolate from a pyrite-forming mixed culture.</title>
        <authorList>
            <person name="Bunk B."/>
            <person name="Sproer C."/>
            <person name="Spring S."/>
            <person name="Pester M."/>
        </authorList>
    </citation>
    <scope>NUCLEOTIDE SEQUENCE [LARGE SCALE GENOMIC DNA]</scope>
    <source>
        <strain evidence="3">J.5.4.2-T.3.5.2</strain>
    </source>
</reference>
<dbReference type="EMBL" id="CP072943">
    <property type="protein sequence ID" value="QTX32531.1"/>
    <property type="molecule type" value="Genomic_DNA"/>
</dbReference>
<dbReference type="RefSeq" id="WP_274373771.1">
    <property type="nucleotide sequence ID" value="NZ_CP072943.1"/>
</dbReference>
<dbReference type="InterPro" id="IPR010768">
    <property type="entry name" value="GATase1-like"/>
</dbReference>
<dbReference type="CDD" id="cd03143">
    <property type="entry name" value="A4_beta-galactosidase_middle_domain"/>
    <property type="match status" value="1"/>
</dbReference>
<dbReference type="Gene3D" id="3.40.50.880">
    <property type="match status" value="1"/>
</dbReference>
<dbReference type="KEGG" id="aram:KAR29_00870"/>